<dbReference type="Proteomes" id="UP001634394">
    <property type="component" value="Unassembled WGS sequence"/>
</dbReference>
<evidence type="ECO:0000313" key="2">
    <source>
        <dbReference type="EMBL" id="KAL3832196.1"/>
    </source>
</evidence>
<evidence type="ECO:0000256" key="1">
    <source>
        <dbReference type="SAM" id="SignalP"/>
    </source>
</evidence>
<keyword evidence="1" id="KW-0732">Signal</keyword>
<sequence>MLLNTVSFIFLISVSQGAVTTNTPLGTNCTTSYECGTGFCCRDAAGQLVDGSLDRQGPFGHLAHSGDVSRSGTCSNRLGQAGEVCESSCGCDQGLECYRPMSGACCPPMRCYDAAYVKQQREYWHNCFSNPHCAIPP</sequence>
<dbReference type="EMBL" id="JBJQND010000019">
    <property type="protein sequence ID" value="KAL3832196.1"/>
    <property type="molecule type" value="Genomic_DNA"/>
</dbReference>
<proteinExistence type="predicted"/>
<comment type="caution">
    <text evidence="2">The sequence shown here is derived from an EMBL/GenBank/DDBJ whole genome shotgun (WGS) entry which is preliminary data.</text>
</comment>
<feature type="signal peptide" evidence="1">
    <location>
        <begin position="1"/>
        <end position="17"/>
    </location>
</feature>
<protein>
    <submittedName>
        <fullName evidence="2">Uncharacterized protein</fullName>
    </submittedName>
</protein>
<evidence type="ECO:0000313" key="3">
    <source>
        <dbReference type="Proteomes" id="UP001634394"/>
    </source>
</evidence>
<feature type="chain" id="PRO_5044781866" evidence="1">
    <location>
        <begin position="18"/>
        <end position="137"/>
    </location>
</feature>
<organism evidence="2 3">
    <name type="scientific">Sinanodonta woodiana</name>
    <name type="common">Chinese pond mussel</name>
    <name type="synonym">Anodonta woodiana</name>
    <dbReference type="NCBI Taxonomy" id="1069815"/>
    <lineage>
        <taxon>Eukaryota</taxon>
        <taxon>Metazoa</taxon>
        <taxon>Spiralia</taxon>
        <taxon>Lophotrochozoa</taxon>
        <taxon>Mollusca</taxon>
        <taxon>Bivalvia</taxon>
        <taxon>Autobranchia</taxon>
        <taxon>Heteroconchia</taxon>
        <taxon>Palaeoheterodonta</taxon>
        <taxon>Unionida</taxon>
        <taxon>Unionoidea</taxon>
        <taxon>Unionidae</taxon>
        <taxon>Unioninae</taxon>
        <taxon>Sinanodonta</taxon>
    </lineage>
</organism>
<dbReference type="AlphaFoldDB" id="A0ABD3T6E3"/>
<reference evidence="2 3" key="1">
    <citation type="submission" date="2024-11" db="EMBL/GenBank/DDBJ databases">
        <title>Chromosome-level genome assembly of the freshwater bivalve Anodonta woodiana.</title>
        <authorList>
            <person name="Chen X."/>
        </authorList>
    </citation>
    <scope>NUCLEOTIDE SEQUENCE [LARGE SCALE GENOMIC DNA]</scope>
    <source>
        <strain evidence="2">MN2024</strain>
        <tissue evidence="2">Gills</tissue>
    </source>
</reference>
<accession>A0ABD3T6E3</accession>
<gene>
    <name evidence="2" type="ORF">ACJMK2_023858</name>
</gene>
<name>A0ABD3T6E3_SINWO</name>
<keyword evidence="3" id="KW-1185">Reference proteome</keyword>